<keyword evidence="2" id="KW-1185">Reference proteome</keyword>
<dbReference type="EMBL" id="JASBWS010000041">
    <property type="protein sequence ID" value="KAJ9106816.1"/>
    <property type="molecule type" value="Genomic_DNA"/>
</dbReference>
<protein>
    <submittedName>
        <fullName evidence="1">Uncharacterized protein</fullName>
    </submittedName>
</protein>
<name>A0ACC2W6X3_9TREE</name>
<reference evidence="1" key="1">
    <citation type="submission" date="2023-04" db="EMBL/GenBank/DDBJ databases">
        <title>Draft Genome sequencing of Naganishia species isolated from polar environments using Oxford Nanopore Technology.</title>
        <authorList>
            <person name="Leo P."/>
            <person name="Venkateswaran K."/>
        </authorList>
    </citation>
    <scope>NUCLEOTIDE SEQUENCE</scope>
    <source>
        <strain evidence="1">MNA-CCFEE 5262</strain>
    </source>
</reference>
<accession>A0ACC2W6X3</accession>
<comment type="caution">
    <text evidence="1">The sequence shown here is derived from an EMBL/GenBank/DDBJ whole genome shotgun (WGS) entry which is preliminary data.</text>
</comment>
<proteinExistence type="predicted"/>
<evidence type="ECO:0000313" key="1">
    <source>
        <dbReference type="EMBL" id="KAJ9106816.1"/>
    </source>
</evidence>
<sequence>MPSASSNGPPAGPPLRFEASKGPWIFSMWVEVDGEPMPVYHIEYTKEGPEAWIPVPEGKVGALRSDDDQVALALIIIHASQEYVVKQNTRKKDPNTVVPDAESIQHPDFEVTCCVDGDMVDVQLSRLGQLQQSDGASATYEGRQLPRKRMRRLMFSKPQYTNAKTPKDKLDRLGTIEVAWQRCDARYGEEFVNKEKLPSKLVNESAAKKAFIDRVTSYGAVEASTKTASNVCGTIHPDDADDYMSMQFRYVSESALVALGYKPANTPVVASSARLPPLPASSSPAAAVPKNSSRPVPSTSSPAVPNAWNRNAASNKNVASSRDVASNRNVTSNRDGASTSARQRQREEIEVESVDDGLDQGHDTDIATAVKETKEMSVAISTMNTALQYKVKKVQDGPTSAIPAGLAEIQDMSLAINTMCSALQDKLRKLSDSDDAPEGSGMFKEVEDMNSAIRVMNSALQEKVKELRAGRASEHPAGLEELQAMSTAVHTMNDALQGKLKKQLVPKRGKPSSDSAVEDDKGDVRRSTAKRRKIV</sequence>
<organism evidence="1 2">
    <name type="scientific">Naganishia adeliensis</name>
    <dbReference type="NCBI Taxonomy" id="92952"/>
    <lineage>
        <taxon>Eukaryota</taxon>
        <taxon>Fungi</taxon>
        <taxon>Dikarya</taxon>
        <taxon>Basidiomycota</taxon>
        <taxon>Agaricomycotina</taxon>
        <taxon>Tremellomycetes</taxon>
        <taxon>Filobasidiales</taxon>
        <taxon>Filobasidiaceae</taxon>
        <taxon>Naganishia</taxon>
    </lineage>
</organism>
<gene>
    <name evidence="1" type="ORF">QFC20_004006</name>
</gene>
<dbReference type="Proteomes" id="UP001230649">
    <property type="component" value="Unassembled WGS sequence"/>
</dbReference>
<evidence type="ECO:0000313" key="2">
    <source>
        <dbReference type="Proteomes" id="UP001230649"/>
    </source>
</evidence>